<feature type="chain" id="PRO_5003937119" evidence="1">
    <location>
        <begin position="24"/>
        <end position="168"/>
    </location>
</feature>
<dbReference type="HOGENOM" id="CLU_1583568_0_0_3"/>
<dbReference type="EMBL" id="CP003600">
    <property type="protein sequence ID" value="AFY91899.1"/>
    <property type="molecule type" value="Genomic_DNA"/>
</dbReference>
<dbReference type="RefSeq" id="WP_015158093.1">
    <property type="nucleotide sequence ID" value="NC_019697.1"/>
</dbReference>
<evidence type="ECO:0000256" key="1">
    <source>
        <dbReference type="SAM" id="SignalP"/>
    </source>
</evidence>
<dbReference type="Proteomes" id="UP000010366">
    <property type="component" value="Chromosome"/>
</dbReference>
<proteinExistence type="predicted"/>
<sequence>MKKFLTIAAVAGVLSTFAGSAQAQTVSFGGSVAPSCTFTKVIDGSLTNATGAVTSISTITPGQINVICNSDTSTLNLITVAPTVTFTGTGTIQTGTTTKVGFTSGGNGIYAGLAAYNSTTPVTATVSAGDVTKAAGDDAFIASEVNAPATKLLKAGAYSVVVTPTLTP</sequence>
<evidence type="ECO:0000313" key="3">
    <source>
        <dbReference type="Proteomes" id="UP000010366"/>
    </source>
</evidence>
<feature type="signal peptide" evidence="1">
    <location>
        <begin position="1"/>
        <end position="23"/>
    </location>
</feature>
<keyword evidence="1" id="KW-0732">Signal</keyword>
<evidence type="ECO:0000313" key="2">
    <source>
        <dbReference type="EMBL" id="AFY91899.1"/>
    </source>
</evidence>
<dbReference type="KEGG" id="cmp:Cha6605_0622"/>
<accession>K9UCG0</accession>
<dbReference type="STRING" id="1173020.Cha6605_0622"/>
<keyword evidence="3" id="KW-1185">Reference proteome</keyword>
<reference evidence="2 3" key="1">
    <citation type="submission" date="2012-05" db="EMBL/GenBank/DDBJ databases">
        <title>Finished chromosome of genome of Chamaesiphon sp. PCC 6605.</title>
        <authorList>
            <consortium name="US DOE Joint Genome Institute"/>
            <person name="Gugger M."/>
            <person name="Coursin T."/>
            <person name="Rippka R."/>
            <person name="Tandeau De Marsac N."/>
            <person name="Huntemann M."/>
            <person name="Wei C.-L."/>
            <person name="Han J."/>
            <person name="Detter J.C."/>
            <person name="Han C."/>
            <person name="Tapia R."/>
            <person name="Chen A."/>
            <person name="Kyrpides N."/>
            <person name="Mavromatis K."/>
            <person name="Markowitz V."/>
            <person name="Szeto E."/>
            <person name="Ivanova N."/>
            <person name="Pagani I."/>
            <person name="Pati A."/>
            <person name="Goodwin L."/>
            <person name="Nordberg H.P."/>
            <person name="Cantor M.N."/>
            <person name="Hua S.X."/>
            <person name="Woyke T."/>
            <person name="Kerfeld C.A."/>
        </authorList>
    </citation>
    <scope>NUCLEOTIDE SEQUENCE [LARGE SCALE GENOMIC DNA]</scope>
    <source>
        <strain evidence="3">ATCC 27169 / PCC 6605</strain>
    </source>
</reference>
<dbReference type="AlphaFoldDB" id="K9UCG0"/>
<gene>
    <name evidence="2" type="ORF">Cha6605_0622</name>
</gene>
<name>K9UCG0_CHAP6</name>
<dbReference type="PATRIC" id="fig|1173020.3.peg.730"/>
<organism evidence="2 3">
    <name type="scientific">Chamaesiphon minutus (strain ATCC 27169 / PCC 6605)</name>
    <dbReference type="NCBI Taxonomy" id="1173020"/>
    <lineage>
        <taxon>Bacteria</taxon>
        <taxon>Bacillati</taxon>
        <taxon>Cyanobacteriota</taxon>
        <taxon>Cyanophyceae</taxon>
        <taxon>Gomontiellales</taxon>
        <taxon>Chamaesiphonaceae</taxon>
        <taxon>Chamaesiphon</taxon>
    </lineage>
</organism>
<protein>
    <submittedName>
        <fullName evidence="2">Uncharacterized protein</fullName>
    </submittedName>
</protein>